<dbReference type="PANTHER" id="PTHR32089:SF112">
    <property type="entry name" value="LYSOZYME-LIKE PROTEIN-RELATED"/>
    <property type="match status" value="1"/>
</dbReference>
<dbReference type="SUPFAM" id="SSF58104">
    <property type="entry name" value="Methyl-accepting chemotaxis protein (MCP) signaling domain"/>
    <property type="match status" value="1"/>
</dbReference>
<organism evidence="7 8">
    <name type="scientific">Candidatus Bodocaedibacter vickermanii</name>
    <dbReference type="NCBI Taxonomy" id="2741701"/>
    <lineage>
        <taxon>Bacteria</taxon>
        <taxon>Pseudomonadati</taxon>
        <taxon>Pseudomonadota</taxon>
        <taxon>Alphaproteobacteria</taxon>
        <taxon>Holosporales</taxon>
        <taxon>Candidatus Paracaedibacteraceae</taxon>
        <taxon>Candidatus Bodocaedibacter</taxon>
    </lineage>
</organism>
<protein>
    <submittedName>
        <fullName evidence="7">Methyl-accepting chemotaxis protein McpP</fullName>
    </submittedName>
</protein>
<dbReference type="Gene3D" id="1.10.287.950">
    <property type="entry name" value="Methyl-accepting chemotaxis protein"/>
    <property type="match status" value="1"/>
</dbReference>
<dbReference type="Proteomes" id="UP000594001">
    <property type="component" value="Chromosome"/>
</dbReference>
<feature type="coiled-coil region" evidence="4">
    <location>
        <begin position="242"/>
        <end position="280"/>
    </location>
</feature>
<reference evidence="7 8" key="1">
    <citation type="submission" date="2020-06" db="EMBL/GenBank/DDBJ databases">
        <title>The endosymbiont of the kinetoplastid Bodo saltans is a Paracaedibacter-like alpha-proteobacterium possessing a putative toxin-antitoxin system.</title>
        <authorList>
            <person name="Midha S."/>
            <person name="Rigden D.J."/>
            <person name="Siozios S."/>
            <person name="Hurst G.D.D."/>
            <person name="Jackson A.P."/>
        </authorList>
    </citation>
    <scope>NUCLEOTIDE SEQUENCE [LARGE SCALE GENOMIC DNA]</scope>
    <source>
        <strain evidence="7">Lake Konstanz</strain>
    </source>
</reference>
<dbReference type="SMART" id="SM00283">
    <property type="entry name" value="MA"/>
    <property type="match status" value="1"/>
</dbReference>
<evidence type="ECO:0000313" key="7">
    <source>
        <dbReference type="EMBL" id="QOL19701.1"/>
    </source>
</evidence>
<feature type="transmembrane region" description="Helical" evidence="5">
    <location>
        <begin position="210"/>
        <end position="231"/>
    </location>
</feature>
<dbReference type="KEGG" id="pbal:CPBP_00466"/>
<dbReference type="Pfam" id="PF00015">
    <property type="entry name" value="MCPsignal"/>
    <property type="match status" value="1"/>
</dbReference>
<dbReference type="InterPro" id="IPR004090">
    <property type="entry name" value="Chemotax_Me-accpt_rcpt"/>
</dbReference>
<keyword evidence="8" id="KW-1185">Reference proteome</keyword>
<dbReference type="EMBL" id="CP054719">
    <property type="protein sequence ID" value="QOL19701.1"/>
    <property type="molecule type" value="Genomic_DNA"/>
</dbReference>
<evidence type="ECO:0000256" key="2">
    <source>
        <dbReference type="ARBA" id="ARBA00029447"/>
    </source>
</evidence>
<dbReference type="GO" id="GO:0004888">
    <property type="term" value="F:transmembrane signaling receptor activity"/>
    <property type="evidence" value="ECO:0007669"/>
    <property type="project" value="InterPro"/>
</dbReference>
<dbReference type="GO" id="GO:0006935">
    <property type="term" value="P:chemotaxis"/>
    <property type="evidence" value="ECO:0007669"/>
    <property type="project" value="InterPro"/>
</dbReference>
<dbReference type="GO" id="GO:0007165">
    <property type="term" value="P:signal transduction"/>
    <property type="evidence" value="ECO:0007669"/>
    <property type="project" value="UniProtKB-KW"/>
</dbReference>
<dbReference type="AlphaFoldDB" id="A0A7L9RT43"/>
<sequence length="555" mass="61598">MKSIKHTPLFNTLLKFKFKSPVRDGILAGLFIMLLTGSTGCILYFLGHDALKSEIQNYLKNIAATAAEFTDTQLHQKITEPEQRDSSDYKTLTNPYYKLLKGNDRLAFIYTAIQNEKGIFFILDSQIQKDGEGDNRAQVMELYPDYTPAMLLAFSEKKVVVEDEPYTDRFGTFLSGYAPLYDGDKFIGIIGTDIKLDDFNLKMDKINKGFYINIIMSSFFGILVGLIVFLIRRSMMNVALMNKKHLEDIKLMEEKQAAEQKEVEERMKAEAQLAQEAVAEEFETQFRDIRGLLSNAVQELCSQSTEMARVVEGASQKAEHVATVSNSTASVIKSLEVAASQMRSSTEHISEEINKSEQAVLWTVEETAKADKTSKSLGLATTRIDEIVELIQSIAGQINMLALNATIEAVRAGEAGKGFAVVAGEVKSLASQTTQATHEIATNVTSIQAVSNEVISVTTAVNSSIIGLKDLLHLIKFSADKQVDVVNEIATQIETSVSMMGVMNQEMMQVKSSSMNVNERAINNLEVAKVMQTHVDVLNTSVEKFLKNIRERGKE</sequence>
<name>A0A7L9RT43_9PROT</name>
<evidence type="ECO:0000256" key="4">
    <source>
        <dbReference type="SAM" id="Coils"/>
    </source>
</evidence>
<evidence type="ECO:0000256" key="1">
    <source>
        <dbReference type="ARBA" id="ARBA00023224"/>
    </source>
</evidence>
<dbReference type="InterPro" id="IPR004089">
    <property type="entry name" value="MCPsignal_dom"/>
</dbReference>
<gene>
    <name evidence="7" type="primary">mcpP</name>
    <name evidence="7" type="ORF">CPBP_00466</name>
</gene>
<keyword evidence="1 3" id="KW-0807">Transducer</keyword>
<evidence type="ECO:0000256" key="5">
    <source>
        <dbReference type="SAM" id="Phobius"/>
    </source>
</evidence>
<evidence type="ECO:0000259" key="6">
    <source>
        <dbReference type="PROSITE" id="PS50111"/>
    </source>
</evidence>
<feature type="domain" description="Methyl-accepting transducer" evidence="6">
    <location>
        <begin position="296"/>
        <end position="521"/>
    </location>
</feature>
<accession>A0A7L9RT43</accession>
<keyword evidence="5" id="KW-0812">Transmembrane</keyword>
<dbReference type="PRINTS" id="PR00260">
    <property type="entry name" value="CHEMTRNSDUCR"/>
</dbReference>
<evidence type="ECO:0000313" key="8">
    <source>
        <dbReference type="Proteomes" id="UP000594001"/>
    </source>
</evidence>
<proteinExistence type="inferred from homology"/>
<keyword evidence="5" id="KW-0472">Membrane</keyword>
<dbReference type="PROSITE" id="PS50111">
    <property type="entry name" value="CHEMOTAXIS_TRANSDUC_2"/>
    <property type="match status" value="1"/>
</dbReference>
<dbReference type="RefSeq" id="WP_350332445.1">
    <property type="nucleotide sequence ID" value="NZ_CP054719.1"/>
</dbReference>
<dbReference type="GO" id="GO:0016020">
    <property type="term" value="C:membrane"/>
    <property type="evidence" value="ECO:0007669"/>
    <property type="project" value="InterPro"/>
</dbReference>
<feature type="transmembrane region" description="Helical" evidence="5">
    <location>
        <begin position="26"/>
        <end position="46"/>
    </location>
</feature>
<evidence type="ECO:0000256" key="3">
    <source>
        <dbReference type="PROSITE-ProRule" id="PRU00284"/>
    </source>
</evidence>
<comment type="similarity">
    <text evidence="2">Belongs to the methyl-accepting chemotaxis (MCP) protein family.</text>
</comment>
<dbReference type="PANTHER" id="PTHR32089">
    <property type="entry name" value="METHYL-ACCEPTING CHEMOTAXIS PROTEIN MCPB"/>
    <property type="match status" value="1"/>
</dbReference>
<keyword evidence="4" id="KW-0175">Coiled coil</keyword>
<dbReference type="Gene3D" id="3.30.450.20">
    <property type="entry name" value="PAS domain"/>
    <property type="match status" value="1"/>
</dbReference>
<keyword evidence="5" id="KW-1133">Transmembrane helix</keyword>